<dbReference type="SUPFAM" id="SSF89447">
    <property type="entry name" value="AbrB/MazE/MraZ-like"/>
    <property type="match status" value="1"/>
</dbReference>
<reference evidence="2 3" key="1">
    <citation type="journal article" date="2020" name="Nature">
        <title>Isolation of an archaeon at the prokaryote-eukaryote interface.</title>
        <authorList>
            <person name="Imachi H."/>
            <person name="Nobu M.K."/>
            <person name="Nakahara N."/>
            <person name="Morono Y."/>
            <person name="Ogawara M."/>
            <person name="Takaki Y."/>
            <person name="Takano Y."/>
            <person name="Uematsu K."/>
            <person name="Ikuta T."/>
            <person name="Ito M."/>
            <person name="Matsui Y."/>
            <person name="Miyazaki M."/>
            <person name="Murata K."/>
            <person name="Saito Y."/>
            <person name="Sakai S."/>
            <person name="Song C."/>
            <person name="Tasumi E."/>
            <person name="Yamanaka Y."/>
            <person name="Yamaguchi T."/>
            <person name="Kamagata Y."/>
            <person name="Tamaki H."/>
            <person name="Takai K."/>
        </authorList>
    </citation>
    <scope>NUCLEOTIDE SEQUENCE [LARGE SCALE GENOMIC DNA]</scope>
    <source>
        <strain evidence="2 3">MK-D1</strain>
    </source>
</reference>
<dbReference type="KEGG" id="psyt:DSAG12_02391"/>
<name>A0A5B9DBZ9_9ARCH</name>
<dbReference type="PROSITE" id="PS51740">
    <property type="entry name" value="SPOVT_ABRB"/>
    <property type="match status" value="1"/>
</dbReference>
<dbReference type="NCBIfam" id="TIGR01439">
    <property type="entry name" value="lp_hng_hel_AbrB"/>
    <property type="match status" value="1"/>
</dbReference>
<feature type="domain" description="SpoVT-AbrB" evidence="1">
    <location>
        <begin position="3"/>
        <end position="49"/>
    </location>
</feature>
<dbReference type="OrthoDB" id="67352at2157"/>
<evidence type="ECO:0000259" key="1">
    <source>
        <dbReference type="PROSITE" id="PS51740"/>
    </source>
</evidence>
<keyword evidence="3" id="KW-1185">Reference proteome</keyword>
<dbReference type="Pfam" id="PF04014">
    <property type="entry name" value="MazE_antitoxin"/>
    <property type="match status" value="1"/>
</dbReference>
<dbReference type="SMART" id="SM00966">
    <property type="entry name" value="SpoVT_AbrB"/>
    <property type="match status" value="1"/>
</dbReference>
<dbReference type="InterPro" id="IPR007159">
    <property type="entry name" value="SpoVT-AbrB_dom"/>
</dbReference>
<sequence length="79" mass="9168">MIQKNVKITNKGMISIPAILRKKYNLKDGDYVIIGENEDGSMQITPIIPLDELKKKSATVEEFREIYHKSKQEELDLEF</sequence>
<accession>A0A5B9DBZ9</accession>
<dbReference type="Proteomes" id="UP000321408">
    <property type="component" value="Chromosome"/>
</dbReference>
<keyword evidence="2" id="KW-0238">DNA-binding</keyword>
<dbReference type="AlphaFoldDB" id="A0A5B9DBZ9"/>
<proteinExistence type="predicted"/>
<dbReference type="GO" id="GO:0003677">
    <property type="term" value="F:DNA binding"/>
    <property type="evidence" value="ECO:0007669"/>
    <property type="project" value="InterPro"/>
</dbReference>
<dbReference type="InterPro" id="IPR037914">
    <property type="entry name" value="SpoVT-AbrB_sf"/>
</dbReference>
<dbReference type="Gene3D" id="2.10.260.10">
    <property type="match status" value="1"/>
</dbReference>
<evidence type="ECO:0000313" key="3">
    <source>
        <dbReference type="Proteomes" id="UP000321408"/>
    </source>
</evidence>
<dbReference type="GeneID" id="41330379"/>
<evidence type="ECO:0000313" key="2">
    <source>
        <dbReference type="EMBL" id="QEE16561.1"/>
    </source>
</evidence>
<organism evidence="2 3">
    <name type="scientific">Promethearchaeum syntrophicum</name>
    <dbReference type="NCBI Taxonomy" id="2594042"/>
    <lineage>
        <taxon>Archaea</taxon>
        <taxon>Promethearchaeati</taxon>
        <taxon>Promethearchaeota</taxon>
        <taxon>Promethearchaeia</taxon>
        <taxon>Promethearchaeales</taxon>
        <taxon>Promethearchaeaceae</taxon>
        <taxon>Promethearchaeum</taxon>
    </lineage>
</organism>
<dbReference type="EMBL" id="CP042905">
    <property type="protein sequence ID" value="QEE16561.1"/>
    <property type="molecule type" value="Genomic_DNA"/>
</dbReference>
<dbReference type="RefSeq" id="WP_147663435.1">
    <property type="nucleotide sequence ID" value="NZ_CP042905.2"/>
</dbReference>
<gene>
    <name evidence="2" type="ORF">DSAG12_02391</name>
</gene>
<reference evidence="2 3" key="2">
    <citation type="journal article" date="2024" name="Int. J. Syst. Evol. Microbiol.">
        <title>Promethearchaeum syntrophicum gen. nov., sp. nov., an anaerobic, obligately syntrophic archaeon, the first isolate of the lineage 'Asgard' archaea, and proposal of the new archaeal phylum Promethearchaeota phyl. nov. and kingdom Promethearchaeati regn. nov.</title>
        <authorList>
            <person name="Imachi H."/>
            <person name="Nobu M.K."/>
            <person name="Kato S."/>
            <person name="Takaki Y."/>
            <person name="Miyazaki M."/>
            <person name="Miyata M."/>
            <person name="Ogawara M."/>
            <person name="Saito Y."/>
            <person name="Sakai S."/>
            <person name="Tahara Y.O."/>
            <person name="Takano Y."/>
            <person name="Tasumi E."/>
            <person name="Uematsu K."/>
            <person name="Yoshimura T."/>
            <person name="Itoh T."/>
            <person name="Ohkuma M."/>
            <person name="Takai K."/>
        </authorList>
    </citation>
    <scope>NUCLEOTIDE SEQUENCE [LARGE SCALE GENOMIC DNA]</scope>
    <source>
        <strain evidence="2 3">MK-D1</strain>
    </source>
</reference>
<protein>
    <submittedName>
        <fullName evidence="2">AbrB/MazE/SpoVT family DNA-binding domain-containing protein</fullName>
    </submittedName>
</protein>